<proteinExistence type="inferred from homology"/>
<evidence type="ECO:0000256" key="1">
    <source>
        <dbReference type="ARBA" id="ARBA00009227"/>
    </source>
</evidence>
<dbReference type="RefSeq" id="WP_068549260.1">
    <property type="nucleotide sequence ID" value="NZ_AP013035.1"/>
</dbReference>
<dbReference type="PIRSF" id="PIRSF036979">
    <property type="entry name" value="Arginase"/>
    <property type="match status" value="1"/>
</dbReference>
<dbReference type="STRING" id="1298851.TST_0534"/>
<name>A0A0S3QSR4_THET7</name>
<evidence type="ECO:0000313" key="5">
    <source>
        <dbReference type="EMBL" id="BAT71340.1"/>
    </source>
</evidence>
<feature type="binding site" evidence="4">
    <location>
        <position position="201"/>
    </location>
    <ligand>
        <name>Mn(2+)</name>
        <dbReference type="ChEBI" id="CHEBI:29035"/>
        <label>1</label>
    </ligand>
</feature>
<evidence type="ECO:0000313" key="6">
    <source>
        <dbReference type="Proteomes" id="UP000063234"/>
    </source>
</evidence>
<dbReference type="GO" id="GO:0046872">
    <property type="term" value="F:metal ion binding"/>
    <property type="evidence" value="ECO:0007669"/>
    <property type="project" value="UniProtKB-KW"/>
</dbReference>
<feature type="binding site" evidence="4">
    <location>
        <position position="127"/>
    </location>
    <ligand>
        <name>Mn(2+)</name>
        <dbReference type="ChEBI" id="CHEBI:29035"/>
        <label>1</label>
    </ligand>
</feature>
<dbReference type="OrthoDB" id="9788689at2"/>
<evidence type="ECO:0000256" key="4">
    <source>
        <dbReference type="PIRSR" id="PIRSR036979-1"/>
    </source>
</evidence>
<dbReference type="InterPro" id="IPR023696">
    <property type="entry name" value="Ureohydrolase_dom_sf"/>
</dbReference>
<dbReference type="PANTHER" id="PTHR11358">
    <property type="entry name" value="ARGINASE/AGMATINASE"/>
    <property type="match status" value="1"/>
</dbReference>
<evidence type="ECO:0000256" key="2">
    <source>
        <dbReference type="ARBA" id="ARBA00022723"/>
    </source>
</evidence>
<organism evidence="5 6">
    <name type="scientific">Thermosulfidibacter takaii (strain DSM 17441 / JCM 13301 / NBRC 103674 / ABI70S6)</name>
    <dbReference type="NCBI Taxonomy" id="1298851"/>
    <lineage>
        <taxon>Bacteria</taxon>
        <taxon>Pseudomonadati</taxon>
        <taxon>Thermosulfidibacterota</taxon>
        <taxon>Thermosulfidibacteria</taxon>
        <taxon>Thermosulfidibacterales</taxon>
        <taxon>Thermosulfidibacteraceae</taxon>
    </lineage>
</organism>
<dbReference type="InterPro" id="IPR006035">
    <property type="entry name" value="Ureohydrolase"/>
</dbReference>
<reference evidence="6" key="1">
    <citation type="journal article" date="2018" name="Science">
        <title>A primordial and reversible TCA cycle in a facultatively chemolithoautotrophic thermophile.</title>
        <authorList>
            <person name="Nunoura T."/>
            <person name="Chikaraishi Y."/>
            <person name="Izaki R."/>
            <person name="Suwa T."/>
            <person name="Sato T."/>
            <person name="Harada T."/>
            <person name="Mori K."/>
            <person name="Kato Y."/>
            <person name="Miyazaki M."/>
            <person name="Shimamura S."/>
            <person name="Yanagawa K."/>
            <person name="Shuto A."/>
            <person name="Ohkouchi N."/>
            <person name="Fujita N."/>
            <person name="Takaki Y."/>
            <person name="Atomi H."/>
            <person name="Takai K."/>
        </authorList>
    </citation>
    <scope>NUCLEOTIDE SEQUENCE [LARGE SCALE GENOMIC DNA]</scope>
    <source>
        <strain evidence="6">DSM 17441 / JCM 13301 / NBRC 103674 / ABI70S6</strain>
    </source>
</reference>
<gene>
    <name evidence="5" type="primary">speB</name>
    <name evidence="5" type="ORF">TST_0534</name>
</gene>
<evidence type="ECO:0000256" key="3">
    <source>
        <dbReference type="ARBA" id="ARBA00022801"/>
    </source>
</evidence>
<dbReference type="Gene3D" id="3.40.800.10">
    <property type="entry name" value="Ureohydrolase domain"/>
    <property type="match status" value="1"/>
</dbReference>
<sequence>MRFLGTKSDGDVVLFGVPFDETVSYKPGTRFAPVEIRKVSDAIETYSPYLDLDIEECPIGDVGDMELPLGNRELSLRMIEEKIDDLLAKGKRVLSIGGEHLITYALIKAYKRYYENLVLVQLDAHTDSRDTYLGEKLSHATTVRRIYELGIDVCQIGVRSGLREEFVFARENYMLHHPFNLNIDLRGIVGGRPVYITLDIDVLDPSVCQGLGTPEPGGVTYRELVGFLSKLKGVNIVGADLVELSPLWDPTGNSAVVGASLVRELSLLLAFSCR</sequence>
<feature type="binding site" evidence="4">
    <location>
        <position position="199"/>
    </location>
    <ligand>
        <name>Mn(2+)</name>
        <dbReference type="ChEBI" id="CHEBI:29035"/>
        <label>1</label>
    </ligand>
</feature>
<dbReference type="InterPro" id="IPR005925">
    <property type="entry name" value="Agmatinase-rel"/>
</dbReference>
<dbReference type="AlphaFoldDB" id="A0A0S3QSR4"/>
<feature type="binding site" evidence="4">
    <location>
        <position position="125"/>
    </location>
    <ligand>
        <name>Mn(2+)</name>
        <dbReference type="ChEBI" id="CHEBI:29035"/>
        <label>1</label>
    </ligand>
</feature>
<feature type="binding site" evidence="4">
    <location>
        <position position="100"/>
    </location>
    <ligand>
        <name>Mn(2+)</name>
        <dbReference type="ChEBI" id="CHEBI:29035"/>
        <label>1</label>
    </ligand>
</feature>
<keyword evidence="2 4" id="KW-0479">Metal-binding</keyword>
<dbReference type="NCBIfam" id="TIGR01230">
    <property type="entry name" value="agmatinase"/>
    <property type="match status" value="1"/>
</dbReference>
<protein>
    <submittedName>
        <fullName evidence="5">Agmatinase</fullName>
        <ecNumber evidence="5">3.5.3.11</ecNumber>
    </submittedName>
</protein>
<dbReference type="EC" id="3.5.3.11" evidence="5"/>
<keyword evidence="4" id="KW-0464">Manganese</keyword>
<dbReference type="CDD" id="cd11593">
    <property type="entry name" value="Agmatinase-like_2"/>
    <property type="match status" value="1"/>
</dbReference>
<dbReference type="GO" id="GO:0008783">
    <property type="term" value="F:agmatinase activity"/>
    <property type="evidence" value="ECO:0007669"/>
    <property type="project" value="UniProtKB-EC"/>
</dbReference>
<feature type="binding site" evidence="4">
    <location>
        <position position="123"/>
    </location>
    <ligand>
        <name>Mn(2+)</name>
        <dbReference type="ChEBI" id="CHEBI:29035"/>
        <label>1</label>
    </ligand>
</feature>
<dbReference type="PROSITE" id="PS51409">
    <property type="entry name" value="ARGINASE_2"/>
    <property type="match status" value="1"/>
</dbReference>
<dbReference type="Proteomes" id="UP000063234">
    <property type="component" value="Chromosome"/>
</dbReference>
<dbReference type="GO" id="GO:0033389">
    <property type="term" value="P:putrescine biosynthetic process from arginine, via agmatine"/>
    <property type="evidence" value="ECO:0007669"/>
    <property type="project" value="TreeGrafter"/>
</dbReference>
<dbReference type="SUPFAM" id="SSF52768">
    <property type="entry name" value="Arginase/deacetylase"/>
    <property type="match status" value="1"/>
</dbReference>
<dbReference type="EMBL" id="AP013035">
    <property type="protein sequence ID" value="BAT71340.1"/>
    <property type="molecule type" value="Genomic_DNA"/>
</dbReference>
<dbReference type="PATRIC" id="fig|1298851.3.peg.558"/>
<keyword evidence="3 5" id="KW-0378">Hydrolase</keyword>
<comment type="similarity">
    <text evidence="1">Belongs to the arginase family. Agmatinase subfamily.</text>
</comment>
<dbReference type="Pfam" id="PF00491">
    <property type="entry name" value="Arginase"/>
    <property type="match status" value="1"/>
</dbReference>
<dbReference type="KEGG" id="ttk:TST_0534"/>
<comment type="cofactor">
    <cofactor evidence="4">
        <name>Mn(2+)</name>
        <dbReference type="ChEBI" id="CHEBI:29035"/>
    </cofactor>
    <text evidence="4">Binds 2 manganese ions per subunit.</text>
</comment>
<accession>A0A0S3QSR4</accession>
<keyword evidence="6" id="KW-1185">Reference proteome</keyword>
<dbReference type="PANTHER" id="PTHR11358:SF26">
    <property type="entry name" value="GUANIDINO ACID HYDROLASE, MITOCHONDRIAL"/>
    <property type="match status" value="1"/>
</dbReference>